<gene>
    <name evidence="3" type="ORF">L2Y54_01355</name>
</gene>
<organism evidence="3 4">
    <name type="scientific">Thiothrix winogradskyi</name>
    <dbReference type="NCBI Taxonomy" id="96472"/>
    <lineage>
        <taxon>Bacteria</taxon>
        <taxon>Pseudomonadati</taxon>
        <taxon>Pseudomonadota</taxon>
        <taxon>Gammaproteobacteria</taxon>
        <taxon>Thiotrichales</taxon>
        <taxon>Thiotrichaceae</taxon>
        <taxon>Thiothrix</taxon>
    </lineage>
</organism>
<protein>
    <submittedName>
        <fullName evidence="3">ATP-binding protein</fullName>
    </submittedName>
</protein>
<dbReference type="EMBL" id="CP091244">
    <property type="protein sequence ID" value="UJS24710.1"/>
    <property type="molecule type" value="Genomic_DNA"/>
</dbReference>
<feature type="domain" description="DUF4143" evidence="2">
    <location>
        <begin position="192"/>
        <end position="350"/>
    </location>
</feature>
<dbReference type="InterPro" id="IPR027417">
    <property type="entry name" value="P-loop_NTPase"/>
</dbReference>
<sequence>MLNRNIAADVQAYLAHFPSLLITGARQVGKSTLALQLGIEHYVTLDDIATYQSAKADPKGFVLSLPKPVVIDEVQRVPELFVAIKEQIDLDRTPGRFVLTGSSSLQGFRDISDSLAGRIGIVDLYAFNLSELYGRSFNFIDQVFSGAAFPAVAQVRDIVPHLLKGGFPEVQTIAHAKTRMLWFSSYIRTYIERDLHDMGNIRNLDSFMRLYLSLALRSANLLNKSDVARDCQLDNKTLDNYLGILKHTYQIALLKPWFNNAAKRLVKMPKVFMLDSGILCHLLKLSSAEDLQQSSQRGAVYETFVLSELVKANTYAAQPVDLSFYRTSDGKEIDFVLDNGKGLVLLEVKAAHSVTPADFRPISYFIGQNPGRVVQGIVLYGGERVLPFGESDGVKLWAVPLGMMAGGGI</sequence>
<dbReference type="PANTHER" id="PTHR43566">
    <property type="entry name" value="CONSERVED PROTEIN"/>
    <property type="match status" value="1"/>
</dbReference>
<proteinExistence type="predicted"/>
<dbReference type="InterPro" id="IPR025420">
    <property type="entry name" value="DUF4143"/>
</dbReference>
<name>A0ABY3T172_9GAMM</name>
<dbReference type="SUPFAM" id="SSF52540">
    <property type="entry name" value="P-loop containing nucleoside triphosphate hydrolases"/>
    <property type="match status" value="1"/>
</dbReference>
<dbReference type="PANTHER" id="PTHR43566:SF2">
    <property type="entry name" value="DUF4143 DOMAIN-CONTAINING PROTEIN"/>
    <property type="match status" value="1"/>
</dbReference>
<dbReference type="GO" id="GO:0005524">
    <property type="term" value="F:ATP binding"/>
    <property type="evidence" value="ECO:0007669"/>
    <property type="project" value="UniProtKB-KW"/>
</dbReference>
<dbReference type="InterPro" id="IPR041682">
    <property type="entry name" value="AAA_14"/>
</dbReference>
<keyword evidence="3" id="KW-0067">ATP-binding</keyword>
<evidence type="ECO:0000313" key="4">
    <source>
        <dbReference type="Proteomes" id="UP001054801"/>
    </source>
</evidence>
<feature type="domain" description="AAA" evidence="1">
    <location>
        <begin position="18"/>
        <end position="132"/>
    </location>
</feature>
<accession>A0ABY3T172</accession>
<dbReference type="Pfam" id="PF13173">
    <property type="entry name" value="AAA_14"/>
    <property type="match status" value="1"/>
</dbReference>
<evidence type="ECO:0000259" key="1">
    <source>
        <dbReference type="Pfam" id="PF13173"/>
    </source>
</evidence>
<evidence type="ECO:0000313" key="3">
    <source>
        <dbReference type="EMBL" id="UJS24710.1"/>
    </source>
</evidence>
<dbReference type="Pfam" id="PF13635">
    <property type="entry name" value="DUF4143"/>
    <property type="match status" value="1"/>
</dbReference>
<reference evidence="3" key="1">
    <citation type="journal article" date="2022" name="Microorganisms">
        <title>Two New Species of Filamentous Sulfur Bacteria of the Genus Thiothrix, Thiothrix winogradskyi sp. nov. and 'Candidatus Thiothrix sulfatifontis' sp. nov.</title>
        <authorList>
            <person name="Ravin N.V."/>
            <person name="Rossetti S."/>
            <person name="Beletsky A.V."/>
            <person name="Kadnikov V.V."/>
            <person name="Rudenko T.S."/>
            <person name="Smolyakov D.D."/>
            <person name="Moskvitina M.I."/>
            <person name="Gureeva M.V."/>
            <person name="Mardanov A.V."/>
            <person name="Grabovich M.Y."/>
        </authorList>
    </citation>
    <scope>NUCLEOTIDE SEQUENCE</scope>
    <source>
        <strain evidence="3">CT3</strain>
    </source>
</reference>
<evidence type="ECO:0000259" key="2">
    <source>
        <dbReference type="Pfam" id="PF13635"/>
    </source>
</evidence>
<keyword evidence="3" id="KW-0547">Nucleotide-binding</keyword>
<dbReference type="RefSeq" id="WP_236499374.1">
    <property type="nucleotide sequence ID" value="NZ_CP091244.1"/>
</dbReference>
<dbReference type="Proteomes" id="UP001054801">
    <property type="component" value="Chromosome"/>
</dbReference>
<keyword evidence="4" id="KW-1185">Reference proteome</keyword>